<feature type="non-terminal residue" evidence="2">
    <location>
        <position position="1"/>
    </location>
</feature>
<feature type="non-terminal residue" evidence="2">
    <location>
        <position position="160"/>
    </location>
</feature>
<dbReference type="Proteomes" id="UP000258309">
    <property type="component" value="Unassembled WGS sequence"/>
</dbReference>
<dbReference type="EMBL" id="NCSJ02000104">
    <property type="protein sequence ID" value="RFU30296.1"/>
    <property type="molecule type" value="Genomic_DNA"/>
</dbReference>
<proteinExistence type="predicted"/>
<keyword evidence="3" id="KW-1185">Reference proteome</keyword>
<dbReference type="AlphaFoldDB" id="A0A3E2HA22"/>
<sequence>MSRRDCSFASQHLAVSSPSSQDGQPINSGGYRILGGSTTSLPNSDSPERSSTNDDSHQDSSLDQAVNFNHMELIIHLTLTRDMFSLGDNVDDYPSGLALALKKGPEAPYLLHQLLAFSARHLAFLHPERSSSYLNLAFTYRLALSRSSTPLAPWLTGPTA</sequence>
<organism evidence="2 3">
    <name type="scientific">Scytalidium lignicola</name>
    <name type="common">Hyphomycete</name>
    <dbReference type="NCBI Taxonomy" id="5539"/>
    <lineage>
        <taxon>Eukaryota</taxon>
        <taxon>Fungi</taxon>
        <taxon>Dikarya</taxon>
        <taxon>Ascomycota</taxon>
        <taxon>Pezizomycotina</taxon>
        <taxon>Leotiomycetes</taxon>
        <taxon>Leotiomycetes incertae sedis</taxon>
        <taxon>Scytalidium</taxon>
    </lineage>
</organism>
<protein>
    <submittedName>
        <fullName evidence="2">Uncharacterized protein</fullName>
    </submittedName>
</protein>
<feature type="compositionally biased region" description="Polar residues" evidence="1">
    <location>
        <begin position="8"/>
        <end position="27"/>
    </location>
</feature>
<accession>A0A3E2HA22</accession>
<evidence type="ECO:0000313" key="2">
    <source>
        <dbReference type="EMBL" id="RFU30296.1"/>
    </source>
</evidence>
<feature type="compositionally biased region" description="Polar residues" evidence="1">
    <location>
        <begin position="36"/>
        <end position="45"/>
    </location>
</feature>
<dbReference type="OrthoDB" id="4937900at2759"/>
<name>A0A3E2HA22_SCYLI</name>
<feature type="compositionally biased region" description="Basic and acidic residues" evidence="1">
    <location>
        <begin position="46"/>
        <end position="60"/>
    </location>
</feature>
<evidence type="ECO:0000313" key="3">
    <source>
        <dbReference type="Proteomes" id="UP000258309"/>
    </source>
</evidence>
<gene>
    <name evidence="2" type="ORF">B7463_g6040</name>
</gene>
<dbReference type="STRING" id="5539.A0A3E2HA22"/>
<feature type="region of interest" description="Disordered" evidence="1">
    <location>
        <begin position="1"/>
        <end position="61"/>
    </location>
</feature>
<reference evidence="2 3" key="1">
    <citation type="submission" date="2018-05" db="EMBL/GenBank/DDBJ databases">
        <title>Draft genome sequence of Scytalidium lignicola DSM 105466, a ubiquitous saprotrophic fungus.</title>
        <authorList>
            <person name="Buettner E."/>
            <person name="Gebauer A.M."/>
            <person name="Hofrichter M."/>
            <person name="Liers C."/>
            <person name="Kellner H."/>
        </authorList>
    </citation>
    <scope>NUCLEOTIDE SEQUENCE [LARGE SCALE GENOMIC DNA]</scope>
    <source>
        <strain evidence="2 3">DSM 105466</strain>
    </source>
</reference>
<comment type="caution">
    <text evidence="2">The sequence shown here is derived from an EMBL/GenBank/DDBJ whole genome shotgun (WGS) entry which is preliminary data.</text>
</comment>
<evidence type="ECO:0000256" key="1">
    <source>
        <dbReference type="SAM" id="MobiDB-lite"/>
    </source>
</evidence>